<evidence type="ECO:0000313" key="2">
    <source>
        <dbReference type="Proteomes" id="UP000011115"/>
    </source>
</evidence>
<dbReference type="Gramene" id="PGSC0003DMT400058907">
    <property type="protein sequence ID" value="PGSC0003DMT400058907"/>
    <property type="gene ID" value="PGSC0003DMG401022886"/>
</dbReference>
<proteinExistence type="predicted"/>
<dbReference type="EnsemblPlants" id="PGSC0003DMT400058907">
    <property type="protein sequence ID" value="PGSC0003DMT400058907"/>
    <property type="gene ID" value="PGSC0003DMG401022886"/>
</dbReference>
<reference evidence="1" key="2">
    <citation type="submission" date="2015-06" db="UniProtKB">
        <authorList>
            <consortium name="EnsemblPlants"/>
        </authorList>
    </citation>
    <scope>IDENTIFICATION</scope>
    <source>
        <strain evidence="1">DM1-3 516 R44</strain>
    </source>
</reference>
<dbReference type="HOGENOM" id="CLU_2692603_0_0_1"/>
<dbReference type="AlphaFoldDB" id="M1C3H4"/>
<dbReference type="ExpressionAtlas" id="M1C3H4">
    <property type="expression patterns" value="baseline"/>
</dbReference>
<organism evidence="1 2">
    <name type="scientific">Solanum tuberosum</name>
    <name type="common">Potato</name>
    <dbReference type="NCBI Taxonomy" id="4113"/>
    <lineage>
        <taxon>Eukaryota</taxon>
        <taxon>Viridiplantae</taxon>
        <taxon>Streptophyta</taxon>
        <taxon>Embryophyta</taxon>
        <taxon>Tracheophyta</taxon>
        <taxon>Spermatophyta</taxon>
        <taxon>Magnoliopsida</taxon>
        <taxon>eudicotyledons</taxon>
        <taxon>Gunneridae</taxon>
        <taxon>Pentapetalae</taxon>
        <taxon>asterids</taxon>
        <taxon>lamiids</taxon>
        <taxon>Solanales</taxon>
        <taxon>Solanaceae</taxon>
        <taxon>Solanoideae</taxon>
        <taxon>Solaneae</taxon>
        <taxon>Solanum</taxon>
    </lineage>
</organism>
<dbReference type="PANTHER" id="PTHR46503">
    <property type="entry name" value="INTER-ALPHA-TRYPSIN INHIBITOR HEAVY CHAIN-LIKE PROTEIN"/>
    <property type="match status" value="1"/>
</dbReference>
<sequence length="74" mass="8231">MFLLQLYPCYLPDLLSSRPLIVSGRFIGTCSGSVKVSGTLADLSSFVVDVKVQKAKDFPLERVRSFILYSLLKC</sequence>
<keyword evidence="2" id="KW-1185">Reference proteome</keyword>
<dbReference type="Proteomes" id="UP000011115">
    <property type="component" value="Unassembled WGS sequence"/>
</dbReference>
<protein>
    <submittedName>
        <fullName evidence="1">Inter-alpha-trypsin inhibitor heavy chain</fullName>
    </submittedName>
</protein>
<evidence type="ECO:0000313" key="1">
    <source>
        <dbReference type="EnsemblPlants" id="PGSC0003DMT400058907"/>
    </source>
</evidence>
<gene>
    <name evidence="1" type="primary">LOC102599336</name>
</gene>
<dbReference type="OrthoDB" id="1729737at2759"/>
<name>M1C3H4_SOLTU</name>
<accession>M1C3H4</accession>
<reference evidence="2" key="1">
    <citation type="journal article" date="2011" name="Nature">
        <title>Genome sequence and analysis of the tuber crop potato.</title>
        <authorList>
            <consortium name="The Potato Genome Sequencing Consortium"/>
        </authorList>
    </citation>
    <scope>NUCLEOTIDE SEQUENCE [LARGE SCALE GENOMIC DNA]</scope>
    <source>
        <strain evidence="2">cv. DM1-3 516 R44</strain>
    </source>
</reference>
<dbReference type="PANTHER" id="PTHR46503:SF9">
    <property type="entry name" value="INTER ALPHA-TRYPSIN INHIBITOR, HEAVY CHAIN-LIKE PROTEIN"/>
    <property type="match status" value="1"/>
</dbReference>